<protein>
    <submittedName>
        <fullName evidence="1">Glycosyl transferase family 2</fullName>
    </submittedName>
</protein>
<dbReference type="Pfam" id="PF13704">
    <property type="entry name" value="Glyco_tranf_2_4"/>
    <property type="match status" value="1"/>
</dbReference>
<proteinExistence type="predicted"/>
<organism evidence="1 2">
    <name type="scientific">Cereibacter ovatus</name>
    <dbReference type="NCBI Taxonomy" id="439529"/>
    <lineage>
        <taxon>Bacteria</taxon>
        <taxon>Pseudomonadati</taxon>
        <taxon>Pseudomonadota</taxon>
        <taxon>Alphaproteobacteria</taxon>
        <taxon>Rhodobacterales</taxon>
        <taxon>Paracoccaceae</taxon>
        <taxon>Cereibacter</taxon>
    </lineage>
</organism>
<keyword evidence="1" id="KW-0808">Transferase</keyword>
<name>A0A285CXM4_9RHOB</name>
<reference evidence="2" key="1">
    <citation type="submission" date="2017-08" db="EMBL/GenBank/DDBJ databases">
        <authorList>
            <person name="Varghese N."/>
            <person name="Submissions S."/>
        </authorList>
    </citation>
    <scope>NUCLEOTIDE SEQUENCE [LARGE SCALE GENOMIC DNA]</scope>
    <source>
        <strain evidence="2">JA234</strain>
    </source>
</reference>
<dbReference type="Proteomes" id="UP000219467">
    <property type="component" value="Unassembled WGS sequence"/>
</dbReference>
<dbReference type="InterPro" id="IPR029044">
    <property type="entry name" value="Nucleotide-diphossugar_trans"/>
</dbReference>
<dbReference type="Gene3D" id="3.90.550.10">
    <property type="entry name" value="Spore Coat Polysaccharide Biosynthesis Protein SpsA, Chain A"/>
    <property type="match status" value="1"/>
</dbReference>
<gene>
    <name evidence="1" type="ORF">SAMN05878503_11229</name>
</gene>
<keyword evidence="2" id="KW-1185">Reference proteome</keyword>
<dbReference type="EMBL" id="OAOQ01000012">
    <property type="protein sequence ID" value="SNX72314.1"/>
    <property type="molecule type" value="Genomic_DNA"/>
</dbReference>
<dbReference type="GO" id="GO:0016740">
    <property type="term" value="F:transferase activity"/>
    <property type="evidence" value="ECO:0007669"/>
    <property type="project" value="UniProtKB-KW"/>
</dbReference>
<sequence length="365" mass="41786">MTPRLPRWLWPEVPHAEPAGAARGVPPSVRRLVIAARLRWRRRLLLLRALRKRSELCAITDRTAAIEPGAILGAATVRNEADRLPFFLSHMRRLGVRHFLIVDNASTDGTRELLAAQPDVSLWVTGGSYRRSRFGMDWLTWLLARHGHGHWCLTLDADEIFIYPHWETRDLAALTDWLDRQGRASFGALMLDMYPKGRLGAAQVAPGDDPLRVLEWFDAGNYGVQTQPRMGNLWIQGGVRARRFFADEPRKAPTLNKIPLVRWDRRFAYVNSTHGILPPRLNRVYGEAGEDVTSGVLLHTKFLPGVVARSHEEKTRREHFANSSRYDDYYDALIADPELWCERSTRYRGWRHLEAMGLMSRGGWA</sequence>
<evidence type="ECO:0000313" key="1">
    <source>
        <dbReference type="EMBL" id="SNX72314.1"/>
    </source>
</evidence>
<dbReference type="SUPFAM" id="SSF53448">
    <property type="entry name" value="Nucleotide-diphospho-sugar transferases"/>
    <property type="match status" value="1"/>
</dbReference>
<dbReference type="AlphaFoldDB" id="A0A285CXM4"/>
<accession>A0A285CXM4</accession>
<evidence type="ECO:0000313" key="2">
    <source>
        <dbReference type="Proteomes" id="UP000219467"/>
    </source>
</evidence>